<feature type="domain" description="CMP/dCMP-type deaminase" evidence="8">
    <location>
        <begin position="3"/>
        <end position="132"/>
    </location>
</feature>
<dbReference type="SUPFAM" id="SSF53927">
    <property type="entry name" value="Cytidine deaminase-like"/>
    <property type="match status" value="1"/>
</dbReference>
<dbReference type="PROSITE" id="PS00903">
    <property type="entry name" value="CYT_DCMP_DEAMINASES_1"/>
    <property type="match status" value="1"/>
</dbReference>
<gene>
    <name evidence="9" type="primary">NYs-1_826R</name>
    <name evidence="9" type="ORF">PBCVNYs1_826R</name>
</gene>
<dbReference type="InterPro" id="IPR016473">
    <property type="entry name" value="dCMP_deaminase"/>
</dbReference>
<evidence type="ECO:0000256" key="5">
    <source>
        <dbReference type="ARBA" id="ARBA00022833"/>
    </source>
</evidence>
<dbReference type="KEGG" id="vg:40525768"/>
<keyword evidence="4" id="KW-0378">Hydrolase</keyword>
<keyword evidence="3 7" id="KW-0479">Metal-binding</keyword>
<dbReference type="PIRSF" id="PIRSF006019">
    <property type="entry name" value="dCMP_deaminase"/>
    <property type="match status" value="1"/>
</dbReference>
<organism evidence="9">
    <name type="scientific">Paramecium bursaria Chlorella virus NYs1</name>
    <dbReference type="NCBI Taxonomy" id="83442"/>
    <lineage>
        <taxon>Viruses</taxon>
        <taxon>Varidnaviria</taxon>
        <taxon>Bamfordvirae</taxon>
        <taxon>Nucleocytoviricota</taxon>
        <taxon>Megaviricetes</taxon>
        <taxon>Algavirales</taxon>
        <taxon>Phycodnaviridae</taxon>
        <taxon>Chlorovirus</taxon>
        <taxon>Chlorovirus newyorkense</taxon>
    </lineage>
</organism>
<feature type="binding site" evidence="7">
    <location>
        <position position="95"/>
    </location>
    <ligand>
        <name>Zn(2+)</name>
        <dbReference type="ChEBI" id="CHEBI:29105"/>
        <note>catalytic</note>
    </ligand>
</feature>
<dbReference type="Gene3D" id="3.40.140.10">
    <property type="entry name" value="Cytidine Deaminase, domain 2"/>
    <property type="match status" value="1"/>
</dbReference>
<feature type="binding site" evidence="7">
    <location>
        <position position="67"/>
    </location>
    <ligand>
        <name>Zn(2+)</name>
        <dbReference type="ChEBI" id="CHEBI:29105"/>
        <note>catalytic</note>
    </ligand>
</feature>
<dbReference type="InterPro" id="IPR035105">
    <property type="entry name" value="Deoxycytidylate_deaminase_dom"/>
</dbReference>
<name>M1I3Q6_9PHYC</name>
<feature type="binding site" evidence="7">
    <location>
        <position position="98"/>
    </location>
    <ligand>
        <name>Zn(2+)</name>
        <dbReference type="ChEBI" id="CHEBI:29105"/>
        <note>catalytic</note>
    </ligand>
</feature>
<dbReference type="PROSITE" id="PS51747">
    <property type="entry name" value="CYT_DCMP_DEAMINASES_2"/>
    <property type="match status" value="1"/>
</dbReference>
<dbReference type="PANTHER" id="PTHR11086">
    <property type="entry name" value="DEOXYCYTIDYLATE DEAMINASE-RELATED"/>
    <property type="match status" value="1"/>
</dbReference>
<dbReference type="PANTHER" id="PTHR11086:SF18">
    <property type="entry name" value="DEOXYCYTIDYLATE DEAMINASE"/>
    <property type="match status" value="1"/>
</dbReference>
<reference evidence="9" key="1">
    <citation type="submission" date="2012-10" db="EMBL/GenBank/DDBJ databases">
        <title>Towards defining the chloroviruses: a genomic journey through a genus of large DNA viruses.</title>
        <authorList>
            <person name="Jeanniard A."/>
            <person name="Dunigan D.D."/>
            <person name="Gurnon J.R."/>
            <person name="Agarkova I."/>
            <person name="Kang M."/>
            <person name="Vitek J."/>
            <person name="Duncan G."/>
            <person name="McClung O.W."/>
            <person name="Larsen M."/>
            <person name="Claverie J.-M."/>
            <person name="Van Etten J.L."/>
            <person name="Blanc G."/>
        </authorList>
    </citation>
    <scope>NUCLEOTIDE SEQUENCE</scope>
</reference>
<dbReference type="InterPro" id="IPR002125">
    <property type="entry name" value="CMP_dCMP_dom"/>
</dbReference>
<dbReference type="CDD" id="cd01286">
    <property type="entry name" value="deoxycytidylate_deaminase"/>
    <property type="match status" value="1"/>
</dbReference>
<dbReference type="EMBL" id="JX997183">
    <property type="protein sequence ID" value="AGE58897.1"/>
    <property type="molecule type" value="Genomic_DNA"/>
</dbReference>
<evidence type="ECO:0000256" key="6">
    <source>
        <dbReference type="PIRSR" id="PIRSR006019-1"/>
    </source>
</evidence>
<dbReference type="RefSeq" id="YP_009665542.1">
    <property type="nucleotide sequence ID" value="NC_043235.1"/>
</dbReference>
<protein>
    <submittedName>
        <fullName evidence="9">dCMP deaminase</fullName>
    </submittedName>
</protein>
<dbReference type="GO" id="GO:0008270">
    <property type="term" value="F:zinc ion binding"/>
    <property type="evidence" value="ECO:0007669"/>
    <property type="project" value="InterPro"/>
</dbReference>
<evidence type="ECO:0000259" key="8">
    <source>
        <dbReference type="PROSITE" id="PS51747"/>
    </source>
</evidence>
<evidence type="ECO:0000256" key="2">
    <source>
        <dbReference type="ARBA" id="ARBA00006576"/>
    </source>
</evidence>
<dbReference type="InterPro" id="IPR015517">
    <property type="entry name" value="dCMP_deaminase-rel"/>
</dbReference>
<dbReference type="GO" id="GO:0006220">
    <property type="term" value="P:pyrimidine nucleotide metabolic process"/>
    <property type="evidence" value="ECO:0007669"/>
    <property type="project" value="InterPro"/>
</dbReference>
<evidence type="ECO:0000256" key="7">
    <source>
        <dbReference type="PIRSR" id="PIRSR006019-2"/>
    </source>
</evidence>
<comment type="cofactor">
    <cofactor evidence="1 7">
        <name>Zn(2+)</name>
        <dbReference type="ChEBI" id="CHEBI:29105"/>
    </cofactor>
</comment>
<comment type="similarity">
    <text evidence="2">Belongs to the cytidine and deoxycytidylate deaminase family.</text>
</comment>
<feature type="active site" description="Proton donor" evidence="6">
    <location>
        <position position="69"/>
    </location>
</feature>
<evidence type="ECO:0000256" key="1">
    <source>
        <dbReference type="ARBA" id="ARBA00001947"/>
    </source>
</evidence>
<proteinExistence type="inferred from homology"/>
<dbReference type="GeneID" id="40525768"/>
<dbReference type="GO" id="GO:0004132">
    <property type="term" value="F:dCMP deaminase activity"/>
    <property type="evidence" value="ECO:0007669"/>
    <property type="project" value="InterPro"/>
</dbReference>
<accession>M1I3Q6</accession>
<evidence type="ECO:0000256" key="3">
    <source>
        <dbReference type="ARBA" id="ARBA00022723"/>
    </source>
</evidence>
<dbReference type="InterPro" id="IPR016193">
    <property type="entry name" value="Cytidine_deaminase-like"/>
</dbReference>
<sequence>MSKSEKFYSLACYHAQLFSKDPKMKVATMIIDNNNNIASVGYNGMPRGFEETTARWEKPNKYNYVVHAEANAIVTAARNGFRLDGCSIITTLFPCNECAKLIIQAGIRKVITSKPFESSTWGESFKYSKEMFDECGIEVEYI</sequence>
<dbReference type="InterPro" id="IPR016192">
    <property type="entry name" value="APOBEC/CMP_deaminase_Zn-bd"/>
</dbReference>
<evidence type="ECO:0000256" key="4">
    <source>
        <dbReference type="ARBA" id="ARBA00022801"/>
    </source>
</evidence>
<keyword evidence="5 7" id="KW-0862">Zinc</keyword>
<dbReference type="Pfam" id="PF00383">
    <property type="entry name" value="dCMP_cyt_deam_1"/>
    <property type="match status" value="1"/>
</dbReference>
<evidence type="ECO:0000313" key="9">
    <source>
        <dbReference type="EMBL" id="AGE58897.1"/>
    </source>
</evidence>